<dbReference type="AlphaFoldDB" id="A0A6V8KLU8"/>
<evidence type="ECO:0000313" key="2">
    <source>
        <dbReference type="EMBL" id="GFJ83179.1"/>
    </source>
</evidence>
<feature type="signal peptide" evidence="1">
    <location>
        <begin position="1"/>
        <end position="24"/>
    </location>
</feature>
<protein>
    <recommendedName>
        <fullName evidence="4">Secreted protein</fullName>
    </recommendedName>
</protein>
<reference evidence="2 3" key="2">
    <citation type="submission" date="2020-03" db="EMBL/GenBank/DDBJ databases">
        <authorList>
            <person name="Ichikawa N."/>
            <person name="Kimura A."/>
            <person name="Kitahashi Y."/>
            <person name="Uohara A."/>
        </authorList>
    </citation>
    <scope>NUCLEOTIDE SEQUENCE [LARGE SCALE GENOMIC DNA]</scope>
    <source>
        <strain evidence="2 3">NBRC 108639</strain>
    </source>
</reference>
<name>A0A6V8KLU8_9ACTN</name>
<proteinExistence type="predicted"/>
<reference evidence="2 3" key="1">
    <citation type="submission" date="2020-03" db="EMBL/GenBank/DDBJ databases">
        <title>Whole genome shotgun sequence of Phytohabitans houttuyneae NBRC 108639.</title>
        <authorList>
            <person name="Komaki H."/>
            <person name="Tamura T."/>
        </authorList>
    </citation>
    <scope>NUCLEOTIDE SEQUENCE [LARGE SCALE GENOMIC DNA]</scope>
    <source>
        <strain evidence="2 3">NBRC 108639</strain>
    </source>
</reference>
<sequence length="176" mass="19013">MIRRAVIAAATAAALLLGSSPASAACPSAWSTRLRCVEGDIESVWLDENFMTMLDGWIDPCRRPGPHERFGFIYYSQRPGAPEPQGYVFLPRLRAYEGERTKFVGTIDPAVEPLNGPLVAVCLAYGPGKVIDCVQPLWLPEDADPRPPVPPLAVLRAAPVVVEEPDGTDPNCATCV</sequence>
<keyword evidence="3" id="KW-1185">Reference proteome</keyword>
<dbReference type="RefSeq" id="WP_173065307.1">
    <property type="nucleotide sequence ID" value="NZ_BAABGO010000007.1"/>
</dbReference>
<dbReference type="EMBL" id="BLPF01000003">
    <property type="protein sequence ID" value="GFJ83179.1"/>
    <property type="molecule type" value="Genomic_DNA"/>
</dbReference>
<organism evidence="2 3">
    <name type="scientific">Phytohabitans houttuyneae</name>
    <dbReference type="NCBI Taxonomy" id="1076126"/>
    <lineage>
        <taxon>Bacteria</taxon>
        <taxon>Bacillati</taxon>
        <taxon>Actinomycetota</taxon>
        <taxon>Actinomycetes</taxon>
        <taxon>Micromonosporales</taxon>
        <taxon>Micromonosporaceae</taxon>
    </lineage>
</organism>
<accession>A0A6V8KLU8</accession>
<evidence type="ECO:0008006" key="4">
    <source>
        <dbReference type="Google" id="ProtNLM"/>
    </source>
</evidence>
<evidence type="ECO:0000256" key="1">
    <source>
        <dbReference type="SAM" id="SignalP"/>
    </source>
</evidence>
<keyword evidence="1" id="KW-0732">Signal</keyword>
<comment type="caution">
    <text evidence="2">The sequence shown here is derived from an EMBL/GenBank/DDBJ whole genome shotgun (WGS) entry which is preliminary data.</text>
</comment>
<dbReference type="PROSITE" id="PS51257">
    <property type="entry name" value="PROKAR_LIPOPROTEIN"/>
    <property type="match status" value="1"/>
</dbReference>
<feature type="chain" id="PRO_5028915010" description="Secreted protein" evidence="1">
    <location>
        <begin position="25"/>
        <end position="176"/>
    </location>
</feature>
<dbReference type="Proteomes" id="UP000482800">
    <property type="component" value="Unassembled WGS sequence"/>
</dbReference>
<evidence type="ECO:0000313" key="3">
    <source>
        <dbReference type="Proteomes" id="UP000482800"/>
    </source>
</evidence>
<gene>
    <name evidence="2" type="ORF">Phou_073590</name>
</gene>